<organism evidence="1">
    <name type="scientific">Zea mays</name>
    <name type="common">Maize</name>
    <dbReference type="NCBI Taxonomy" id="4577"/>
    <lineage>
        <taxon>Eukaryota</taxon>
        <taxon>Viridiplantae</taxon>
        <taxon>Streptophyta</taxon>
        <taxon>Embryophyta</taxon>
        <taxon>Tracheophyta</taxon>
        <taxon>Spermatophyta</taxon>
        <taxon>Magnoliopsida</taxon>
        <taxon>Liliopsida</taxon>
        <taxon>Poales</taxon>
        <taxon>Poaceae</taxon>
        <taxon>PACMAD clade</taxon>
        <taxon>Panicoideae</taxon>
        <taxon>Andropogonodae</taxon>
        <taxon>Andropogoneae</taxon>
        <taxon>Tripsacinae</taxon>
        <taxon>Zea</taxon>
    </lineage>
</organism>
<protein>
    <submittedName>
        <fullName evidence="1">Uncharacterized protein</fullName>
    </submittedName>
</protein>
<dbReference type="AlphaFoldDB" id="C4J7A3"/>
<name>C4J7A3_MAIZE</name>
<dbReference type="EMBL" id="BT086700">
    <property type="protein sequence ID" value="ACR37053.1"/>
    <property type="molecule type" value="mRNA"/>
</dbReference>
<reference evidence="1" key="2">
    <citation type="submission" date="2012-06" db="EMBL/GenBank/DDBJ databases">
        <authorList>
            <person name="Yu Y."/>
            <person name="Currie J."/>
            <person name="Lomeli R."/>
            <person name="Angelova A."/>
            <person name="Collura K."/>
            <person name="Wissotski M."/>
            <person name="Campos D."/>
            <person name="Kudrna D."/>
            <person name="Golser W."/>
            <person name="Ashely E."/>
            <person name="Descour A."/>
            <person name="Fernandes J."/>
            <person name="Soderlund C."/>
            <person name="Walbot V."/>
        </authorList>
    </citation>
    <scope>NUCLEOTIDE SEQUENCE</scope>
    <source>
        <strain evidence="1">B73</strain>
    </source>
</reference>
<reference evidence="1" key="1">
    <citation type="journal article" date="2009" name="PLoS Genet.">
        <title>Sequencing, mapping, and analysis of 27,455 maize full-length cDNAs.</title>
        <authorList>
            <person name="Soderlund C."/>
            <person name="Descour A."/>
            <person name="Kudrna D."/>
            <person name="Bomhoff M."/>
            <person name="Boyd L."/>
            <person name="Currie J."/>
            <person name="Angelova A."/>
            <person name="Collura K."/>
            <person name="Wissotski M."/>
            <person name="Ashley E."/>
            <person name="Morrow D."/>
            <person name="Fernandes J."/>
            <person name="Walbot V."/>
            <person name="Yu Y."/>
        </authorList>
    </citation>
    <scope>NUCLEOTIDE SEQUENCE</scope>
    <source>
        <strain evidence="1">B73</strain>
    </source>
</reference>
<evidence type="ECO:0000313" key="1">
    <source>
        <dbReference type="EMBL" id="ACR37053.1"/>
    </source>
</evidence>
<proteinExistence type="evidence at transcript level"/>
<accession>C4J7A3</accession>
<sequence length="73" mass="7829">MTRRLPREEVKGSSMGLSMSTARHSSLMVLLGFTVDLTSPVLESLFIVVCTLGSMIPSSQLSLLATSRTISSI</sequence>